<sequence length="151" mass="16282">MGLPRACSDSCSSCQLWSRVSCHYSGDVDSLDYGGVGKVLYMALVSAISGDAMRCDLLGINRKLVRTTACSRVNPSGRVGMCSCVMRTMARTKYEQSTNKRHRMDPNIHSTIGVIIMVLCLASLPELVPSLGLVPGLVPTMSHSLPHTPPE</sequence>
<accession>A0A395H514</accession>
<dbReference type="GeneID" id="37219903"/>
<evidence type="ECO:0000313" key="2">
    <source>
        <dbReference type="Proteomes" id="UP000249402"/>
    </source>
</evidence>
<reference evidence="1 2" key="1">
    <citation type="submission" date="2018-02" db="EMBL/GenBank/DDBJ databases">
        <title>The genomes of Aspergillus section Nigri reveals drivers in fungal speciation.</title>
        <authorList>
            <consortium name="DOE Joint Genome Institute"/>
            <person name="Vesth T.C."/>
            <person name="Nybo J."/>
            <person name="Theobald S."/>
            <person name="Brandl J."/>
            <person name="Frisvad J.C."/>
            <person name="Nielsen K.F."/>
            <person name="Lyhne E.K."/>
            <person name="Kogle M.E."/>
            <person name="Kuo A."/>
            <person name="Riley R."/>
            <person name="Clum A."/>
            <person name="Nolan M."/>
            <person name="Lipzen A."/>
            <person name="Salamov A."/>
            <person name="Henrissat B."/>
            <person name="Wiebenga A."/>
            <person name="De vries R.P."/>
            <person name="Grigoriev I.V."/>
            <person name="Mortensen U.H."/>
            <person name="Andersen M.R."/>
            <person name="Baker S.E."/>
        </authorList>
    </citation>
    <scope>NUCLEOTIDE SEQUENCE [LARGE SCALE GENOMIC DNA]</scope>
    <source>
        <strain evidence="1 2">CBS 121593</strain>
    </source>
</reference>
<protein>
    <submittedName>
        <fullName evidence="1">Uncharacterized protein</fullName>
    </submittedName>
</protein>
<gene>
    <name evidence="1" type="ORF">BO80DRAFT_30613</name>
</gene>
<keyword evidence="2" id="KW-1185">Reference proteome</keyword>
<dbReference type="EMBL" id="KZ824430">
    <property type="protein sequence ID" value="RAL02770.1"/>
    <property type="molecule type" value="Genomic_DNA"/>
</dbReference>
<evidence type="ECO:0000313" key="1">
    <source>
        <dbReference type="EMBL" id="RAL02770.1"/>
    </source>
</evidence>
<name>A0A395H514_9EURO</name>
<organism evidence="1 2">
    <name type="scientific">Aspergillus ibericus CBS 121593</name>
    <dbReference type="NCBI Taxonomy" id="1448316"/>
    <lineage>
        <taxon>Eukaryota</taxon>
        <taxon>Fungi</taxon>
        <taxon>Dikarya</taxon>
        <taxon>Ascomycota</taxon>
        <taxon>Pezizomycotina</taxon>
        <taxon>Eurotiomycetes</taxon>
        <taxon>Eurotiomycetidae</taxon>
        <taxon>Eurotiales</taxon>
        <taxon>Aspergillaceae</taxon>
        <taxon>Aspergillus</taxon>
        <taxon>Aspergillus subgen. Circumdati</taxon>
    </lineage>
</organism>
<dbReference type="Proteomes" id="UP000249402">
    <property type="component" value="Unassembled WGS sequence"/>
</dbReference>
<dbReference type="VEuPathDB" id="FungiDB:BO80DRAFT_30613"/>
<dbReference type="AlphaFoldDB" id="A0A395H514"/>
<dbReference type="RefSeq" id="XP_025577097.1">
    <property type="nucleotide sequence ID" value="XM_025715038.1"/>
</dbReference>
<proteinExistence type="predicted"/>